<sequence>MSNLEYLEKFFKKHNLTGRVKVKYTGMKDDDNMSEITIDDNTMSMEDVRFDIDSLLDPNVGEVWMGVHKETGIGFGEWMETDNHYIPSNVDTSSIEEYHKEMEDIVEELRETVDKIFTLVDDEKDVLLYIWQFPQNLAGLIFRLFTPADILKVKDYKGDVNVYVSSKMSGGISLGKYITLSKSYADQKRSEDTWNHEYGHTRQSRILGPLYLLVIGIPSITWAALYGWIIPYTRNGYYKFFCEHWADKLGGVDRN</sequence>
<keyword evidence="3" id="KW-1185">Reference proteome</keyword>
<dbReference type="EMBL" id="CATQJL010000355">
    <property type="protein sequence ID" value="CAJ0610684.1"/>
    <property type="molecule type" value="Genomic_DNA"/>
</dbReference>
<protein>
    <submittedName>
        <fullName evidence="2">Uncharacterized protein</fullName>
    </submittedName>
</protein>
<proteinExistence type="predicted"/>
<evidence type="ECO:0000313" key="3">
    <source>
        <dbReference type="Proteomes" id="UP001176961"/>
    </source>
</evidence>
<dbReference type="AlphaFoldDB" id="A0AA36MEU5"/>
<organism evidence="2 3">
    <name type="scientific">Cylicocyclus nassatus</name>
    <name type="common">Nematode worm</name>
    <dbReference type="NCBI Taxonomy" id="53992"/>
    <lineage>
        <taxon>Eukaryota</taxon>
        <taxon>Metazoa</taxon>
        <taxon>Ecdysozoa</taxon>
        <taxon>Nematoda</taxon>
        <taxon>Chromadorea</taxon>
        <taxon>Rhabditida</taxon>
        <taxon>Rhabditina</taxon>
        <taxon>Rhabditomorpha</taxon>
        <taxon>Strongyloidea</taxon>
        <taxon>Strongylidae</taxon>
        <taxon>Cylicocyclus</taxon>
    </lineage>
</organism>
<accession>A0AA36MEU5</accession>
<name>A0AA36MEU5_CYLNA</name>
<gene>
    <name evidence="2" type="ORF">CYNAS_LOCUS22667</name>
</gene>
<evidence type="ECO:0000313" key="2">
    <source>
        <dbReference type="EMBL" id="CAJ0610684.1"/>
    </source>
</evidence>
<keyword evidence="1" id="KW-1133">Transmembrane helix</keyword>
<keyword evidence="1" id="KW-0472">Membrane</keyword>
<reference evidence="2" key="1">
    <citation type="submission" date="2023-07" db="EMBL/GenBank/DDBJ databases">
        <authorList>
            <consortium name="CYATHOMIX"/>
        </authorList>
    </citation>
    <scope>NUCLEOTIDE SEQUENCE</scope>
    <source>
        <strain evidence="2">N/A</strain>
    </source>
</reference>
<evidence type="ECO:0000256" key="1">
    <source>
        <dbReference type="SAM" id="Phobius"/>
    </source>
</evidence>
<comment type="caution">
    <text evidence="2">The sequence shown here is derived from an EMBL/GenBank/DDBJ whole genome shotgun (WGS) entry which is preliminary data.</text>
</comment>
<dbReference type="Proteomes" id="UP001176961">
    <property type="component" value="Unassembled WGS sequence"/>
</dbReference>
<feature type="transmembrane region" description="Helical" evidence="1">
    <location>
        <begin position="210"/>
        <end position="230"/>
    </location>
</feature>
<keyword evidence="1" id="KW-0812">Transmembrane</keyword>